<protein>
    <recommendedName>
        <fullName evidence="3">SCP2 domain-containing protein</fullName>
    </recommendedName>
</protein>
<evidence type="ECO:0000313" key="2">
    <source>
        <dbReference type="Proteomes" id="UP000250245"/>
    </source>
</evidence>
<reference evidence="1 2" key="1">
    <citation type="submission" date="2018-06" db="EMBL/GenBank/DDBJ databases">
        <authorList>
            <consortium name="Pathogen Informatics"/>
            <person name="Doyle S."/>
        </authorList>
    </citation>
    <scope>NUCLEOTIDE SEQUENCE [LARGE SCALE GENOMIC DNA]</scope>
    <source>
        <strain evidence="1 2">NCTC11820</strain>
    </source>
</reference>
<dbReference type="AlphaFoldDB" id="A0A2X3AMK3"/>
<accession>A0A2X3AMK3</accession>
<gene>
    <name evidence="1" type="ORF">NCTC11820_00450</name>
</gene>
<name>A0A2X3AMK3_9ACTO</name>
<sequence>MNQTAMAAVNLRAVLRTLEKLPELDPKSKQLLEHVPLTLQFKAANVGSVRLKLGDGKIEFFPGGGPADISLGFPVPSMVNKMFDGKGIPVPLKGFTKLKYLTGTFTEITDRLSYYLRPTPQLLQDPEFARINSLLTLHVAVYAMAEIANQDPKGIQVAKGMRDGTIGLKIANGPALTMVINDHHARIVDGDAPKAAGPNGRHAFMVFSDLDTTGQVLRGELASYPAIGRELIKLGGYVPLLDNMNKILGMVPFYLS</sequence>
<dbReference type="RefSeq" id="WP_004008238.1">
    <property type="nucleotide sequence ID" value="NZ_CAMYEK010000017.1"/>
</dbReference>
<dbReference type="Proteomes" id="UP000250245">
    <property type="component" value="Unassembled WGS sequence"/>
</dbReference>
<dbReference type="GeneID" id="55564403"/>
<dbReference type="EMBL" id="UASJ01000001">
    <property type="protein sequence ID" value="SQB64119.1"/>
    <property type="molecule type" value="Genomic_DNA"/>
</dbReference>
<evidence type="ECO:0008006" key="3">
    <source>
        <dbReference type="Google" id="ProtNLM"/>
    </source>
</evidence>
<evidence type="ECO:0000313" key="1">
    <source>
        <dbReference type="EMBL" id="SQB64119.1"/>
    </source>
</evidence>
<organism evidence="1 2">
    <name type="scientific">Mobiluncus curtisii</name>
    <dbReference type="NCBI Taxonomy" id="2051"/>
    <lineage>
        <taxon>Bacteria</taxon>
        <taxon>Bacillati</taxon>
        <taxon>Actinomycetota</taxon>
        <taxon>Actinomycetes</taxon>
        <taxon>Actinomycetales</taxon>
        <taxon>Actinomycetaceae</taxon>
        <taxon>Mobiluncus</taxon>
    </lineage>
</organism>
<proteinExistence type="predicted"/>